<name>A0A0R0F591_SOYBN</name>
<feature type="domain" description="Peptidase S8/S53" evidence="14">
    <location>
        <begin position="138"/>
        <end position="242"/>
    </location>
</feature>
<evidence type="ECO:0000259" key="14">
    <source>
        <dbReference type="Pfam" id="PF00082"/>
    </source>
</evidence>
<sequence length="723" mass="77781">MIFRILILFLALMVTNSIAFSDQQTYIVHMDQTKIKASNQDSTKPWYESIIDFISESSMQEDDEEDILAPQLLYTYETSMFGFAVHLSKKHLKYLNQVDGFLSAIPDELSTLHTTYSPHFLGLRNGRSLWSASNLATDVIIGVLDSGIWPEHISFQDSGMSPVPSHWKGVCEKGTKFSSSNCNKKLIGARTYYKGYEKFFGKKINETVDYLSPRDSEGHGTHTASTAAGRVVKNANLFGQARGTASGMRNFCDSDSIAIASFGATKKGVFVACSAGNSGPFPSTVGNGAPWITTVAASSTDRSFPTKVKLGNGKTFEGSSLYQGKKTNQLPLVYGKSAGAKKEAQYCIGGSLDPKLVHGKIVACERGINGRTEKGEEVKVAGGAGMILLNNEYQGEELFADPHILPATSLGASASKTIRSYSQSVKKPTASISFMGTRFGDPAPVMAAFSSRGPSLVGPDVIKPDVTAPGVNILAAWPSKISPSFLMSDKRKVLFNILSGTSMSCPHVSGIAALLKSFHKDWSPAAIKSALMTTAYTLNNKGAPISDMASDNSPFATPFAFGSGHVNPVNASDPGLVYDISTKDYLNYLCSINYTSSQIALLSRGKFVCSKKTLLQAGNLNYPSFSVLFGRSASNASVTYRRVVTNVGNPQSAYAVKLEQPNGVSVTVEPRKLKFEKVGQKLSYKVTFLSIGGARVAGTSSFGSLVWVSGKYKVRSPMAVTWK</sequence>
<dbReference type="InterPro" id="IPR003137">
    <property type="entry name" value="PA_domain"/>
</dbReference>
<evidence type="ECO:0000256" key="8">
    <source>
        <dbReference type="ARBA" id="ARBA00022801"/>
    </source>
</evidence>
<organism evidence="18">
    <name type="scientific">Glycine max</name>
    <name type="common">Soybean</name>
    <name type="synonym">Glycine hispida</name>
    <dbReference type="NCBI Taxonomy" id="3847"/>
    <lineage>
        <taxon>Eukaryota</taxon>
        <taxon>Viridiplantae</taxon>
        <taxon>Streptophyta</taxon>
        <taxon>Embryophyta</taxon>
        <taxon>Tracheophyta</taxon>
        <taxon>Spermatophyta</taxon>
        <taxon>Magnoliopsida</taxon>
        <taxon>eudicotyledons</taxon>
        <taxon>Gunneridae</taxon>
        <taxon>Pentapetalae</taxon>
        <taxon>rosids</taxon>
        <taxon>fabids</taxon>
        <taxon>Fabales</taxon>
        <taxon>Fabaceae</taxon>
        <taxon>Papilionoideae</taxon>
        <taxon>50 kb inversion clade</taxon>
        <taxon>NPAAA clade</taxon>
        <taxon>indigoferoid/millettioid clade</taxon>
        <taxon>Phaseoleae</taxon>
        <taxon>Glycine</taxon>
        <taxon>Glycine subgen. Soja</taxon>
    </lineage>
</organism>
<comment type="subcellular location">
    <subcellularLocation>
        <location evidence="2">Secreted</location>
        <location evidence="2">Extracellular space</location>
        <location evidence="2">Apoplast</location>
    </subcellularLocation>
</comment>
<dbReference type="EMBL" id="CM000851">
    <property type="protein sequence ID" value="KRH01628.1"/>
    <property type="molecule type" value="Genomic_DNA"/>
</dbReference>
<dbReference type="GO" id="GO:0009610">
    <property type="term" value="P:response to symbiotic fungus"/>
    <property type="evidence" value="ECO:0007669"/>
    <property type="project" value="UniProtKB-ARBA"/>
</dbReference>
<feature type="domain" description="Subtilisin-like protease fibronectin type-III" evidence="17">
    <location>
        <begin position="619"/>
        <end position="720"/>
    </location>
</feature>
<feature type="domain" description="Inhibitor I9" evidence="16">
    <location>
        <begin position="25"/>
        <end position="113"/>
    </location>
</feature>
<dbReference type="Pfam" id="PF17766">
    <property type="entry name" value="fn3_6"/>
    <property type="match status" value="1"/>
</dbReference>
<dbReference type="InterPro" id="IPR045051">
    <property type="entry name" value="SBT"/>
</dbReference>
<evidence type="ECO:0000256" key="5">
    <source>
        <dbReference type="ARBA" id="ARBA00022525"/>
    </source>
</evidence>
<evidence type="ECO:0000256" key="6">
    <source>
        <dbReference type="ARBA" id="ARBA00022670"/>
    </source>
</evidence>
<keyword evidence="4" id="KW-0052">Apoplast</keyword>
<feature type="domain" description="PA" evidence="15">
    <location>
        <begin position="330"/>
        <end position="417"/>
    </location>
</feature>
<evidence type="ECO:0000256" key="2">
    <source>
        <dbReference type="ARBA" id="ARBA00004271"/>
    </source>
</evidence>
<keyword evidence="6" id="KW-0645">Protease</keyword>
<dbReference type="EnsemblPlants" id="KRH01628">
    <property type="protein sequence ID" value="KRH01628"/>
    <property type="gene ID" value="GLYMA_18G288800"/>
</dbReference>
<dbReference type="FunFam" id="2.60.40.2310:FF:000001">
    <property type="entry name" value="Subtilisin-like protease SBT1.5"/>
    <property type="match status" value="1"/>
</dbReference>
<keyword evidence="20" id="KW-1185">Reference proteome</keyword>
<keyword evidence="10" id="KW-0325">Glycoprotein</keyword>
<evidence type="ECO:0000259" key="16">
    <source>
        <dbReference type="Pfam" id="PF05922"/>
    </source>
</evidence>
<dbReference type="InterPro" id="IPR036852">
    <property type="entry name" value="Peptidase_S8/S53_dom_sf"/>
</dbReference>
<dbReference type="InterPro" id="IPR000209">
    <property type="entry name" value="Peptidase_S8/S53_dom"/>
</dbReference>
<reference evidence="18" key="3">
    <citation type="submission" date="2018-07" db="EMBL/GenBank/DDBJ databases">
        <title>WGS assembly of Glycine max.</title>
        <authorList>
            <person name="Schmutz J."/>
            <person name="Cannon S."/>
            <person name="Schlueter J."/>
            <person name="Ma J."/>
            <person name="Mitros T."/>
            <person name="Nelson W."/>
            <person name="Hyten D."/>
            <person name="Song Q."/>
            <person name="Thelen J."/>
            <person name="Cheng J."/>
            <person name="Xu D."/>
            <person name="Hellsten U."/>
            <person name="May G."/>
            <person name="Yu Y."/>
            <person name="Sakurai T."/>
            <person name="Umezawa T."/>
            <person name="Bhattacharyya M."/>
            <person name="Sandhu D."/>
            <person name="Valliyodan B."/>
            <person name="Lindquist E."/>
            <person name="Peto M."/>
            <person name="Grant D."/>
            <person name="Shu S."/>
            <person name="Goodstein D."/>
            <person name="Barry K."/>
            <person name="Futrell-Griggs M."/>
            <person name="Abernathy B."/>
            <person name="Du J."/>
            <person name="Tian Z."/>
            <person name="Zhu L."/>
            <person name="Gill N."/>
            <person name="Joshi T."/>
            <person name="Libault M."/>
            <person name="Sethuraman A."/>
            <person name="Zhang X."/>
            <person name="Shinozaki K."/>
            <person name="Nguyen H."/>
            <person name="Wing R."/>
            <person name="Cregan P."/>
            <person name="Specht J."/>
            <person name="Grimwood J."/>
            <person name="Rokhsar D."/>
            <person name="Stacey G."/>
            <person name="Shoemaker R."/>
            <person name="Jackson S."/>
        </authorList>
    </citation>
    <scope>NUCLEOTIDE SEQUENCE</scope>
    <source>
        <tissue evidence="18">Callus</tissue>
    </source>
</reference>
<dbReference type="PRINTS" id="PR00723">
    <property type="entry name" value="SUBTILISIN"/>
</dbReference>
<feature type="chain" id="PRO_5014520942" description="Subtilisin-like protease" evidence="13">
    <location>
        <begin position="20"/>
        <end position="723"/>
    </location>
</feature>
<comment type="function">
    <text evidence="1">Required for arbuscular mycorrhiza (AM) development during AM symbiosis with AM fungi (e.g. Glomeromycota intraradices).</text>
</comment>
<evidence type="ECO:0000256" key="12">
    <source>
        <dbReference type="PROSITE-ProRule" id="PRU01240"/>
    </source>
</evidence>
<dbReference type="GO" id="GO:0004252">
    <property type="term" value="F:serine-type endopeptidase activity"/>
    <property type="evidence" value="ECO:0000318"/>
    <property type="project" value="GO_Central"/>
</dbReference>
<dbReference type="Pfam" id="PF05922">
    <property type="entry name" value="Inhibitor_I9"/>
    <property type="match status" value="1"/>
</dbReference>
<feature type="active site" description="Charge relay system" evidence="11">
    <location>
        <position position="145"/>
    </location>
</feature>
<dbReference type="Proteomes" id="UP000008827">
    <property type="component" value="Chromosome 18"/>
</dbReference>
<dbReference type="CDD" id="cd02120">
    <property type="entry name" value="PA_subtilisin_like"/>
    <property type="match status" value="1"/>
</dbReference>
<dbReference type="GO" id="GO:0005576">
    <property type="term" value="C:extracellular region"/>
    <property type="evidence" value="ECO:0000318"/>
    <property type="project" value="GO_Central"/>
</dbReference>
<dbReference type="OMA" id="AYIVRMD"/>
<dbReference type="SMR" id="A0A0R0F591"/>
<dbReference type="FunFam" id="3.50.30.30:FF:000005">
    <property type="entry name" value="subtilisin-like protease SBT1.5"/>
    <property type="match status" value="1"/>
</dbReference>
<evidence type="ECO:0000256" key="11">
    <source>
        <dbReference type="PIRSR" id="PIRSR615500-1"/>
    </source>
</evidence>
<dbReference type="InterPro" id="IPR010259">
    <property type="entry name" value="S8pro/Inhibitor_I9"/>
</dbReference>
<evidence type="ECO:0000313" key="20">
    <source>
        <dbReference type="Proteomes" id="UP000008827"/>
    </source>
</evidence>
<accession>A0A0R0F591</accession>
<comment type="caution">
    <text evidence="12">Lacks conserved residue(s) required for the propagation of feature annotation.</text>
</comment>
<dbReference type="InterPro" id="IPR041469">
    <property type="entry name" value="Subtilisin-like_FN3"/>
</dbReference>
<dbReference type="Pfam" id="PF02225">
    <property type="entry name" value="PA"/>
    <property type="match status" value="1"/>
</dbReference>
<evidence type="ECO:0008006" key="21">
    <source>
        <dbReference type="Google" id="ProtNLM"/>
    </source>
</evidence>
<evidence type="ECO:0000259" key="17">
    <source>
        <dbReference type="Pfam" id="PF17766"/>
    </source>
</evidence>
<dbReference type="SUPFAM" id="SSF52743">
    <property type="entry name" value="Subtilisin-like"/>
    <property type="match status" value="1"/>
</dbReference>
<feature type="domain" description="Peptidase S8/S53" evidence="14">
    <location>
        <begin position="253"/>
        <end position="563"/>
    </location>
</feature>
<evidence type="ECO:0000313" key="18">
    <source>
        <dbReference type="EMBL" id="KRH01628.1"/>
    </source>
</evidence>
<evidence type="ECO:0000256" key="4">
    <source>
        <dbReference type="ARBA" id="ARBA00022523"/>
    </source>
</evidence>
<dbReference type="Gene3D" id="2.60.40.2310">
    <property type="match status" value="1"/>
</dbReference>
<comment type="similarity">
    <text evidence="3 12">Belongs to the peptidase S8 family.</text>
</comment>
<dbReference type="Gene3D" id="3.50.30.30">
    <property type="match status" value="1"/>
</dbReference>
<protein>
    <recommendedName>
        <fullName evidence="21">Subtilisin-like protease</fullName>
    </recommendedName>
</protein>
<dbReference type="GO" id="GO:0006508">
    <property type="term" value="P:proteolysis"/>
    <property type="evidence" value="ECO:0000318"/>
    <property type="project" value="GO_Central"/>
</dbReference>
<evidence type="ECO:0000256" key="1">
    <source>
        <dbReference type="ARBA" id="ARBA00002076"/>
    </source>
</evidence>
<dbReference type="Gene3D" id="3.30.70.80">
    <property type="entry name" value="Peptidase S8 propeptide/proteinase inhibitor I9"/>
    <property type="match status" value="1"/>
</dbReference>
<reference evidence="19" key="2">
    <citation type="submission" date="2018-02" db="UniProtKB">
        <authorList>
            <consortium name="EnsemblPlants"/>
        </authorList>
    </citation>
    <scope>IDENTIFICATION</scope>
    <source>
        <strain evidence="19">Williams 82</strain>
    </source>
</reference>
<evidence type="ECO:0000256" key="13">
    <source>
        <dbReference type="SAM" id="SignalP"/>
    </source>
</evidence>
<dbReference type="InParanoid" id="A0A0R0F591"/>
<keyword evidence="9" id="KW-0720">Serine protease</keyword>
<feature type="active site" description="Charge relay system" evidence="11">
    <location>
        <position position="219"/>
    </location>
</feature>
<dbReference type="GO" id="GO:0048046">
    <property type="term" value="C:apoplast"/>
    <property type="evidence" value="ECO:0007669"/>
    <property type="project" value="UniProtKB-SubCell"/>
</dbReference>
<feature type="signal peptide" evidence="13">
    <location>
        <begin position="1"/>
        <end position="19"/>
    </location>
</feature>
<evidence type="ECO:0000256" key="9">
    <source>
        <dbReference type="ARBA" id="ARBA00022825"/>
    </source>
</evidence>
<evidence type="ECO:0000256" key="3">
    <source>
        <dbReference type="ARBA" id="ARBA00011073"/>
    </source>
</evidence>
<dbReference type="InterPro" id="IPR037045">
    <property type="entry name" value="S8pro/Inhibitor_I9_sf"/>
</dbReference>
<dbReference type="FunCoup" id="A0A0R0F591">
    <property type="interactions" value="12"/>
</dbReference>
<dbReference type="InterPro" id="IPR034197">
    <property type="entry name" value="Peptidases_S8_3"/>
</dbReference>
<evidence type="ECO:0000256" key="7">
    <source>
        <dbReference type="ARBA" id="ARBA00022729"/>
    </source>
</evidence>
<dbReference type="CDD" id="cd04852">
    <property type="entry name" value="Peptidases_S8_3"/>
    <property type="match status" value="1"/>
</dbReference>
<dbReference type="PROSITE" id="PS00138">
    <property type="entry name" value="SUBTILASE_SER"/>
    <property type="match status" value="1"/>
</dbReference>
<evidence type="ECO:0000259" key="15">
    <source>
        <dbReference type="Pfam" id="PF02225"/>
    </source>
</evidence>
<dbReference type="Gramene" id="KRH01628">
    <property type="protein sequence ID" value="KRH01628"/>
    <property type="gene ID" value="GLYMA_18G288800"/>
</dbReference>
<dbReference type="Gene3D" id="3.40.50.200">
    <property type="entry name" value="Peptidase S8/S53 domain"/>
    <property type="match status" value="2"/>
</dbReference>
<dbReference type="OrthoDB" id="206201at2759"/>
<gene>
    <name evidence="18" type="ORF">GLYMA_18G288800</name>
</gene>
<keyword evidence="8" id="KW-0378">Hydrolase</keyword>
<evidence type="ECO:0000256" key="10">
    <source>
        <dbReference type="ARBA" id="ARBA00023180"/>
    </source>
</evidence>
<dbReference type="InterPro" id="IPR023828">
    <property type="entry name" value="Peptidase_S8_Ser-AS"/>
</dbReference>
<dbReference type="Pfam" id="PF00082">
    <property type="entry name" value="Peptidase_S8"/>
    <property type="match status" value="2"/>
</dbReference>
<reference evidence="18 19" key="1">
    <citation type="journal article" date="2010" name="Nature">
        <title>Genome sequence of the palaeopolyploid soybean.</title>
        <authorList>
            <person name="Schmutz J."/>
            <person name="Cannon S.B."/>
            <person name="Schlueter J."/>
            <person name="Ma J."/>
            <person name="Mitros T."/>
            <person name="Nelson W."/>
            <person name="Hyten D.L."/>
            <person name="Song Q."/>
            <person name="Thelen J.J."/>
            <person name="Cheng J."/>
            <person name="Xu D."/>
            <person name="Hellsten U."/>
            <person name="May G.D."/>
            <person name="Yu Y."/>
            <person name="Sakurai T."/>
            <person name="Umezawa T."/>
            <person name="Bhattacharyya M.K."/>
            <person name="Sandhu D."/>
            <person name="Valliyodan B."/>
            <person name="Lindquist E."/>
            <person name="Peto M."/>
            <person name="Grant D."/>
            <person name="Shu S."/>
            <person name="Goodstein D."/>
            <person name="Barry K."/>
            <person name="Futrell-Griggs M."/>
            <person name="Abernathy B."/>
            <person name="Du J."/>
            <person name="Tian Z."/>
            <person name="Zhu L."/>
            <person name="Gill N."/>
            <person name="Joshi T."/>
            <person name="Libault M."/>
            <person name="Sethuraman A."/>
            <person name="Zhang X.-C."/>
            <person name="Shinozaki K."/>
            <person name="Nguyen H.T."/>
            <person name="Wing R.A."/>
            <person name="Cregan P."/>
            <person name="Specht J."/>
            <person name="Grimwood J."/>
            <person name="Rokhsar D."/>
            <person name="Stacey G."/>
            <person name="Shoemaker R.C."/>
            <person name="Jackson S.A."/>
        </authorList>
    </citation>
    <scope>NUCLEOTIDE SEQUENCE [LARGE SCALE GENOMIC DNA]</scope>
    <source>
        <strain evidence="19">cv. Williams 82</strain>
        <tissue evidence="18">Callus</tissue>
    </source>
</reference>
<keyword evidence="7 13" id="KW-0732">Signal</keyword>
<dbReference type="PANTHER" id="PTHR10795">
    <property type="entry name" value="PROPROTEIN CONVERTASE SUBTILISIN/KEXIN"/>
    <property type="match status" value="1"/>
</dbReference>
<dbReference type="AlphaFoldDB" id="A0A0R0F591"/>
<dbReference type="PROSITE" id="PS51892">
    <property type="entry name" value="SUBTILASE"/>
    <property type="match status" value="1"/>
</dbReference>
<dbReference type="InterPro" id="IPR015500">
    <property type="entry name" value="Peptidase_S8_subtilisin-rel"/>
</dbReference>
<keyword evidence="5" id="KW-0964">Secreted</keyword>
<feature type="active site" description="Charge relay system" evidence="11">
    <location>
        <position position="502"/>
    </location>
</feature>
<proteinExistence type="inferred from homology"/>
<evidence type="ECO:0000313" key="19">
    <source>
        <dbReference type="EnsemblPlants" id="KRH01628"/>
    </source>
</evidence>